<dbReference type="FunFam" id="1.20.1250.20:FF:000134">
    <property type="entry name" value="MFS sugar transporter protein"/>
    <property type="match status" value="1"/>
</dbReference>
<keyword evidence="12" id="KW-0067">ATP-binding</keyword>
<dbReference type="InterPro" id="IPR003663">
    <property type="entry name" value="Sugar/inositol_transpt"/>
</dbReference>
<evidence type="ECO:0000256" key="20">
    <source>
        <dbReference type="SAM" id="MobiDB-lite"/>
    </source>
</evidence>
<dbReference type="SMART" id="SM00490">
    <property type="entry name" value="HELICc"/>
    <property type="match status" value="1"/>
</dbReference>
<evidence type="ECO:0000256" key="7">
    <source>
        <dbReference type="ARBA" id="ARBA00022517"/>
    </source>
</evidence>
<evidence type="ECO:0000256" key="16">
    <source>
        <dbReference type="ARBA" id="ARBA00023242"/>
    </source>
</evidence>
<evidence type="ECO:0000256" key="18">
    <source>
        <dbReference type="ARBA" id="ARBA00047984"/>
    </source>
</evidence>
<name>A0A162Q2K9_COLIC</name>
<feature type="transmembrane region" description="Helical" evidence="21">
    <location>
        <begin position="263"/>
        <end position="285"/>
    </location>
</feature>
<dbReference type="Pfam" id="PF00083">
    <property type="entry name" value="Sugar_tr"/>
    <property type="match status" value="1"/>
</dbReference>
<evidence type="ECO:0000259" key="22">
    <source>
        <dbReference type="PROSITE" id="PS50850"/>
    </source>
</evidence>
<dbReference type="CDD" id="cd18787">
    <property type="entry name" value="SF2_C_DEAD"/>
    <property type="match status" value="1"/>
</dbReference>
<keyword evidence="9" id="KW-0547">Nucleotide-binding</keyword>
<keyword evidence="10" id="KW-0378">Hydrolase</keyword>
<dbReference type="GO" id="GO:0022857">
    <property type="term" value="F:transmembrane transporter activity"/>
    <property type="evidence" value="ECO:0007669"/>
    <property type="project" value="InterPro"/>
</dbReference>
<evidence type="ECO:0000256" key="1">
    <source>
        <dbReference type="ARBA" id="ARBA00003706"/>
    </source>
</evidence>
<feature type="transmembrane region" description="Helical" evidence="21">
    <location>
        <begin position="405"/>
        <end position="425"/>
    </location>
</feature>
<dbReference type="PROSITE" id="PS51195">
    <property type="entry name" value="Q_MOTIF"/>
    <property type="match status" value="1"/>
</dbReference>
<keyword evidence="13" id="KW-0694">RNA-binding</keyword>
<dbReference type="InterPro" id="IPR020846">
    <property type="entry name" value="MFS_dom"/>
</dbReference>
<gene>
    <name evidence="26" type="ORF">CI238_05065</name>
</gene>
<evidence type="ECO:0000259" key="24">
    <source>
        <dbReference type="PROSITE" id="PS51194"/>
    </source>
</evidence>
<feature type="compositionally biased region" description="Basic and acidic residues" evidence="20">
    <location>
        <begin position="863"/>
        <end position="872"/>
    </location>
</feature>
<dbReference type="Pfam" id="PF00271">
    <property type="entry name" value="Helicase_C"/>
    <property type="match status" value="2"/>
</dbReference>
<dbReference type="InterPro" id="IPR001650">
    <property type="entry name" value="Helicase_C-like"/>
</dbReference>
<dbReference type="InterPro" id="IPR014014">
    <property type="entry name" value="RNA_helicase_DEAD_Q_motif"/>
</dbReference>
<evidence type="ECO:0000256" key="12">
    <source>
        <dbReference type="ARBA" id="ARBA00022840"/>
    </source>
</evidence>
<comment type="similarity">
    <text evidence="4">Belongs to the major facilitator superfamily. Sugar transporter (TC 2.A.1.1) family.</text>
</comment>
<dbReference type="Gene3D" id="1.20.1250.20">
    <property type="entry name" value="MFS general substrate transporter like domains"/>
    <property type="match status" value="1"/>
</dbReference>
<feature type="domain" description="Major facilitator superfamily (MFS) profile" evidence="22">
    <location>
        <begin position="1"/>
        <end position="456"/>
    </location>
</feature>
<keyword evidence="14 21" id="KW-1133">Transmembrane helix</keyword>
<feature type="domain" description="Helicase C-terminal" evidence="24">
    <location>
        <begin position="762"/>
        <end position="978"/>
    </location>
</feature>
<evidence type="ECO:0000256" key="19">
    <source>
        <dbReference type="PROSITE-ProRule" id="PRU00552"/>
    </source>
</evidence>
<evidence type="ECO:0000256" key="9">
    <source>
        <dbReference type="ARBA" id="ARBA00022741"/>
    </source>
</evidence>
<keyword evidence="6" id="KW-0813">Transport</keyword>
<evidence type="ECO:0000256" key="2">
    <source>
        <dbReference type="ARBA" id="ARBA00004123"/>
    </source>
</evidence>
<evidence type="ECO:0000256" key="21">
    <source>
        <dbReference type="SAM" id="Phobius"/>
    </source>
</evidence>
<feature type="compositionally biased region" description="Basic residues" evidence="20">
    <location>
        <begin position="1074"/>
        <end position="1092"/>
    </location>
</feature>
<sequence>MATHKPDPRGPGYMKLYLLAGVNQDSPGYDSALLGSINALPNYTKYFGLPANDNASTGIVFAIFQVGYVHGASKLPGLNAEMQVGQMCGALFVWMADCLPIFIGGRFILSFFATCAHTLAPLYLVELAPATYRGTIAGLYNTFYHVGSILATSAVYACHRYLSDEGDLDWRIPLWLQMVCPGIVCSFIKSFPESPRWLVAQDRHDEAKDIIATFHTNGDLNHPLVELQMKEMITSVDPAHVPSWKDHFDLRVLIESRSSRYRLMLNVAFSWFGQFSGNNIISSTISYYLPILLSGVGINNTNTQLALNIIYSVVGWVFSTASSRLHDVIGRRKMLITTTSGMTVCLAIVAGCAAGYTDSGNTTASIVSIVFIFVFGAVFATGFTPMQPIYPAEVVSNKMRAKAMGTFKLTAGAAGFLNTFVGPIALSSIGYWFYVFFVAWDSFEIFFMYFFFVETKGFTLKELDEVFEAKNPRKASVQAKKRERQIMREGVYYCLHRRLLQVSQNITLATSTDTTMKRKQPEDSVPAGKTEKRAKTEQSTTELSFSDLGLDTRLVQAVAAESFKDPTPVQQKAIPLALDGKDVVAKAPCGSGKTAAYVLPVLSSILKRKTTDSSPATTTLILVPTRELADQVLKAIEQFSAYCAKDIHAIKLVDKISDAVQRSLLSNFPDIVISTPATAWRNIVSEALSLENLACMILDEADLILSYGYNEDLENIARKLPKGVQLMMMSATLSTDVTSLQGIFSRKPTVLDLDDEETEGDSLSQFVVSCGEDEKFLLAFIIFKLKLVKGKCLIFVNDVDRSYRLKLFLEQFQVRSCILNSELPVTSRAHVLEEFNRGVYDIIIASDEKSAMGAEEKDEEEGVDQHQNEKEQSKKKRKSRRDAEFGVSRGIDFKNVAAVINFDLPTSASSYTHRIGRTARAGRTGMALSFYVPSDLYRKHLPTSIETAENDEKILARIKKQQAKQGKEVKPYNFKKEHLDAFRYRLDDALRAVTKVAVREARMRELKQELLKSEKLKRYFEENPTELQHLRHDGELRTARQQPHLKHIPEYLLPKEGKDSLTKNDVGMVPFRKVGGKQRRNKGKPGRKKIGTRKVNPLKTFKARRK</sequence>
<dbReference type="InterPro" id="IPR011545">
    <property type="entry name" value="DEAD/DEAH_box_helicase_dom"/>
</dbReference>
<dbReference type="AlphaFoldDB" id="A0A162Q2K9"/>
<accession>A0A162Q2K9</accession>
<evidence type="ECO:0000256" key="15">
    <source>
        <dbReference type="ARBA" id="ARBA00023136"/>
    </source>
</evidence>
<dbReference type="PANTHER" id="PTHR47959:SF21">
    <property type="entry name" value="DEAD-BOX HELICASE 56"/>
    <property type="match status" value="1"/>
</dbReference>
<dbReference type="SUPFAM" id="SSF103473">
    <property type="entry name" value="MFS general substrate transporter"/>
    <property type="match status" value="1"/>
</dbReference>
<dbReference type="CDD" id="cd17961">
    <property type="entry name" value="DEADc_DDX56"/>
    <property type="match status" value="1"/>
</dbReference>
<keyword evidence="15 21" id="KW-0472">Membrane</keyword>
<keyword evidence="8 21" id="KW-0812">Transmembrane</keyword>
<proteinExistence type="inferred from homology"/>
<evidence type="ECO:0000256" key="6">
    <source>
        <dbReference type="ARBA" id="ARBA00022448"/>
    </source>
</evidence>
<evidence type="ECO:0000313" key="26">
    <source>
        <dbReference type="EMBL" id="KZL87943.1"/>
    </source>
</evidence>
<feature type="transmembrane region" description="Helical" evidence="21">
    <location>
        <begin position="305"/>
        <end position="322"/>
    </location>
</feature>
<dbReference type="NCBIfam" id="TIGR00879">
    <property type="entry name" value="SP"/>
    <property type="match status" value="1"/>
</dbReference>
<comment type="catalytic activity">
    <reaction evidence="18">
        <text>ATP + H2O = ADP + phosphate + H(+)</text>
        <dbReference type="Rhea" id="RHEA:13065"/>
        <dbReference type="ChEBI" id="CHEBI:15377"/>
        <dbReference type="ChEBI" id="CHEBI:15378"/>
        <dbReference type="ChEBI" id="CHEBI:30616"/>
        <dbReference type="ChEBI" id="CHEBI:43474"/>
        <dbReference type="ChEBI" id="CHEBI:456216"/>
        <dbReference type="EC" id="3.6.4.13"/>
    </reaction>
</comment>
<feature type="transmembrane region" description="Helical" evidence="21">
    <location>
        <begin position="431"/>
        <end position="452"/>
    </location>
</feature>
<feature type="domain" description="DEAD-box RNA helicase Q" evidence="25">
    <location>
        <begin position="543"/>
        <end position="571"/>
    </location>
</feature>
<keyword evidence="11 26" id="KW-0347">Helicase</keyword>
<dbReference type="Proteomes" id="UP000076584">
    <property type="component" value="Unassembled WGS sequence"/>
</dbReference>
<dbReference type="GO" id="GO:0005524">
    <property type="term" value="F:ATP binding"/>
    <property type="evidence" value="ECO:0007669"/>
    <property type="project" value="UniProtKB-KW"/>
</dbReference>
<keyword evidence="27" id="KW-1185">Reference proteome</keyword>
<feature type="transmembrane region" description="Helical" evidence="21">
    <location>
        <begin position="109"/>
        <end position="130"/>
    </location>
</feature>
<dbReference type="EC" id="3.6.4.13" evidence="5"/>
<dbReference type="PROSITE" id="PS51194">
    <property type="entry name" value="HELICASE_CTER"/>
    <property type="match status" value="1"/>
</dbReference>
<feature type="domain" description="Helicase ATP-binding" evidence="23">
    <location>
        <begin position="574"/>
        <end position="751"/>
    </location>
</feature>
<dbReference type="PROSITE" id="PS51192">
    <property type="entry name" value="HELICASE_ATP_BIND_1"/>
    <property type="match status" value="1"/>
</dbReference>
<evidence type="ECO:0000259" key="25">
    <source>
        <dbReference type="PROSITE" id="PS51195"/>
    </source>
</evidence>
<dbReference type="SMART" id="SM00487">
    <property type="entry name" value="DEXDc"/>
    <property type="match status" value="1"/>
</dbReference>
<dbReference type="STRING" id="1573173.A0A162Q2K9"/>
<dbReference type="GO" id="GO:0003724">
    <property type="term" value="F:RNA helicase activity"/>
    <property type="evidence" value="ECO:0007669"/>
    <property type="project" value="UniProtKB-EC"/>
</dbReference>
<evidence type="ECO:0000256" key="8">
    <source>
        <dbReference type="ARBA" id="ARBA00022692"/>
    </source>
</evidence>
<evidence type="ECO:0000259" key="23">
    <source>
        <dbReference type="PROSITE" id="PS51192"/>
    </source>
</evidence>
<protein>
    <recommendedName>
        <fullName evidence="5">RNA helicase</fullName>
        <ecNumber evidence="5">3.6.4.13</ecNumber>
    </recommendedName>
</protein>
<reference evidence="26 27" key="1">
    <citation type="submission" date="2015-06" db="EMBL/GenBank/DDBJ databases">
        <title>Survival trade-offs in plant roots during colonization by closely related pathogenic and mutualistic fungi.</title>
        <authorList>
            <person name="Hacquard S."/>
            <person name="Kracher B."/>
            <person name="Hiruma K."/>
            <person name="Weinman A."/>
            <person name="Muench P."/>
            <person name="Garrido Oter R."/>
            <person name="Ver Loren van Themaat E."/>
            <person name="Dallerey J.-F."/>
            <person name="Damm U."/>
            <person name="Henrissat B."/>
            <person name="Lespinet O."/>
            <person name="Thon M."/>
            <person name="Kemen E."/>
            <person name="McHardy A.C."/>
            <person name="Schulze-Lefert P."/>
            <person name="O'Connell R.J."/>
        </authorList>
    </citation>
    <scope>NUCLEOTIDE SEQUENCE [LARGE SCALE GENOMIC DNA]</scope>
    <source>
        <strain evidence="26 27">MAFF 238704</strain>
    </source>
</reference>
<evidence type="ECO:0000256" key="4">
    <source>
        <dbReference type="ARBA" id="ARBA00010992"/>
    </source>
</evidence>
<comment type="similarity">
    <text evidence="17">Belongs to the DEAD box helicase family. DDX56/DBP9 subfamily.</text>
</comment>
<feature type="transmembrane region" description="Helical" evidence="21">
    <location>
        <begin position="362"/>
        <end position="384"/>
    </location>
</feature>
<dbReference type="GO" id="GO:0016787">
    <property type="term" value="F:hydrolase activity"/>
    <property type="evidence" value="ECO:0007669"/>
    <property type="project" value="UniProtKB-KW"/>
</dbReference>
<keyword evidence="16" id="KW-0539">Nucleus</keyword>
<dbReference type="GO" id="GO:0005829">
    <property type="term" value="C:cytosol"/>
    <property type="evidence" value="ECO:0007669"/>
    <property type="project" value="TreeGrafter"/>
</dbReference>
<evidence type="ECO:0000256" key="11">
    <source>
        <dbReference type="ARBA" id="ARBA00022806"/>
    </source>
</evidence>
<evidence type="ECO:0000256" key="3">
    <source>
        <dbReference type="ARBA" id="ARBA00004141"/>
    </source>
</evidence>
<dbReference type="Pfam" id="PF00270">
    <property type="entry name" value="DEAD"/>
    <property type="match status" value="1"/>
</dbReference>
<dbReference type="PANTHER" id="PTHR47959">
    <property type="entry name" value="ATP-DEPENDENT RNA HELICASE RHLE-RELATED"/>
    <property type="match status" value="1"/>
</dbReference>
<dbReference type="GO" id="GO:0042254">
    <property type="term" value="P:ribosome biogenesis"/>
    <property type="evidence" value="ECO:0007669"/>
    <property type="project" value="UniProtKB-KW"/>
</dbReference>
<dbReference type="SUPFAM" id="SSF52540">
    <property type="entry name" value="P-loop containing nucleoside triphosphate hydrolases"/>
    <property type="match status" value="2"/>
</dbReference>
<evidence type="ECO:0000256" key="13">
    <source>
        <dbReference type="ARBA" id="ARBA00022884"/>
    </source>
</evidence>
<comment type="caution">
    <text evidence="26">The sequence shown here is derived from an EMBL/GenBank/DDBJ whole genome shotgun (WGS) entry which is preliminary data.</text>
</comment>
<feature type="short sequence motif" description="Q motif" evidence="19">
    <location>
        <begin position="543"/>
        <end position="571"/>
    </location>
</feature>
<evidence type="ECO:0000256" key="5">
    <source>
        <dbReference type="ARBA" id="ARBA00012552"/>
    </source>
</evidence>
<feature type="region of interest" description="Disordered" evidence="20">
    <location>
        <begin position="512"/>
        <end position="543"/>
    </location>
</feature>
<dbReference type="InterPro" id="IPR027417">
    <property type="entry name" value="P-loop_NTPase"/>
</dbReference>
<dbReference type="InterPro" id="IPR014001">
    <property type="entry name" value="Helicase_ATP-bd"/>
</dbReference>
<dbReference type="EMBL" id="LFIW01000165">
    <property type="protein sequence ID" value="KZL87943.1"/>
    <property type="molecule type" value="Genomic_DNA"/>
</dbReference>
<evidence type="ECO:0000256" key="17">
    <source>
        <dbReference type="ARBA" id="ARBA00038041"/>
    </source>
</evidence>
<organism evidence="26 27">
    <name type="scientific">Colletotrichum incanum</name>
    <name type="common">Soybean anthracnose fungus</name>
    <dbReference type="NCBI Taxonomy" id="1573173"/>
    <lineage>
        <taxon>Eukaryota</taxon>
        <taxon>Fungi</taxon>
        <taxon>Dikarya</taxon>
        <taxon>Ascomycota</taxon>
        <taxon>Pezizomycotina</taxon>
        <taxon>Sordariomycetes</taxon>
        <taxon>Hypocreomycetidae</taxon>
        <taxon>Glomerellales</taxon>
        <taxon>Glomerellaceae</taxon>
        <taxon>Colletotrichum</taxon>
        <taxon>Colletotrichum spaethianum species complex</taxon>
    </lineage>
</organism>
<feature type="transmembrane region" description="Helical" evidence="21">
    <location>
        <begin position="142"/>
        <end position="162"/>
    </location>
</feature>
<dbReference type="GO" id="GO:0003723">
    <property type="term" value="F:RNA binding"/>
    <property type="evidence" value="ECO:0007669"/>
    <property type="project" value="UniProtKB-KW"/>
</dbReference>
<dbReference type="PROSITE" id="PS50850">
    <property type="entry name" value="MFS"/>
    <property type="match status" value="1"/>
</dbReference>
<evidence type="ECO:0000256" key="10">
    <source>
        <dbReference type="ARBA" id="ARBA00022801"/>
    </source>
</evidence>
<dbReference type="Gene3D" id="3.40.50.300">
    <property type="entry name" value="P-loop containing nucleotide triphosphate hydrolases"/>
    <property type="match status" value="2"/>
</dbReference>
<dbReference type="GO" id="GO:0016020">
    <property type="term" value="C:membrane"/>
    <property type="evidence" value="ECO:0007669"/>
    <property type="project" value="UniProtKB-SubCell"/>
</dbReference>
<comment type="subcellular location">
    <subcellularLocation>
        <location evidence="3">Membrane</location>
        <topology evidence="3">Multi-pass membrane protein</topology>
    </subcellularLocation>
    <subcellularLocation>
        <location evidence="2">Nucleus</location>
    </subcellularLocation>
</comment>
<feature type="region of interest" description="Disordered" evidence="20">
    <location>
        <begin position="1070"/>
        <end position="1106"/>
    </location>
</feature>
<evidence type="ECO:0000313" key="27">
    <source>
        <dbReference type="Proteomes" id="UP000076584"/>
    </source>
</evidence>
<comment type="function">
    <text evidence="1">ATP-binding RNA helicase involved in the biogenesis of 60S ribosomal subunits and is required for the normal formation of 25S and 5.8S rRNAs.</text>
</comment>
<keyword evidence="7" id="KW-0690">Ribosome biogenesis</keyword>
<feature type="region of interest" description="Disordered" evidence="20">
    <location>
        <begin position="853"/>
        <end position="881"/>
    </location>
</feature>
<dbReference type="GO" id="GO:0005634">
    <property type="term" value="C:nucleus"/>
    <property type="evidence" value="ECO:0007669"/>
    <property type="project" value="UniProtKB-SubCell"/>
</dbReference>
<feature type="transmembrane region" description="Helical" evidence="21">
    <location>
        <begin position="334"/>
        <end position="356"/>
    </location>
</feature>
<dbReference type="GO" id="GO:0010467">
    <property type="term" value="P:gene expression"/>
    <property type="evidence" value="ECO:0007669"/>
    <property type="project" value="UniProtKB-ARBA"/>
</dbReference>
<dbReference type="InterPro" id="IPR005828">
    <property type="entry name" value="MFS_sugar_transport-like"/>
</dbReference>
<dbReference type="InterPro" id="IPR050079">
    <property type="entry name" value="DEAD_box_RNA_helicase"/>
</dbReference>
<dbReference type="InterPro" id="IPR036259">
    <property type="entry name" value="MFS_trans_sf"/>
</dbReference>
<evidence type="ECO:0000256" key="14">
    <source>
        <dbReference type="ARBA" id="ARBA00022989"/>
    </source>
</evidence>